<keyword evidence="2" id="KW-0677">Repeat</keyword>
<dbReference type="PANTHER" id="PTHR19848">
    <property type="entry name" value="WD40 REPEAT PROTEIN"/>
    <property type="match status" value="1"/>
</dbReference>
<dbReference type="Proteomes" id="UP000233387">
    <property type="component" value="Unassembled WGS sequence"/>
</dbReference>
<evidence type="ECO:0000256" key="3">
    <source>
        <dbReference type="PROSITE-ProRule" id="PRU00221"/>
    </source>
</evidence>
<dbReference type="EMBL" id="NKXO01000039">
    <property type="protein sequence ID" value="PKQ67041.1"/>
    <property type="molecule type" value="Genomic_DNA"/>
</dbReference>
<dbReference type="PANTHER" id="PTHR19848:SF8">
    <property type="entry name" value="F-BOX AND WD REPEAT DOMAIN CONTAINING 7"/>
    <property type="match status" value="1"/>
</dbReference>
<dbReference type="RefSeq" id="WP_101359469.1">
    <property type="nucleotide sequence ID" value="NZ_NKXO01000039.1"/>
</dbReference>
<feature type="repeat" description="WD" evidence="3">
    <location>
        <begin position="178"/>
        <end position="219"/>
    </location>
</feature>
<feature type="repeat" description="WD" evidence="3">
    <location>
        <begin position="268"/>
        <end position="305"/>
    </location>
</feature>
<dbReference type="SUPFAM" id="SSF50978">
    <property type="entry name" value="WD40 repeat-like"/>
    <property type="match status" value="1"/>
</dbReference>
<dbReference type="PROSITE" id="PS50294">
    <property type="entry name" value="WD_REPEATS_REGION"/>
    <property type="match status" value="4"/>
</dbReference>
<reference evidence="4 5" key="1">
    <citation type="submission" date="2017-06" db="EMBL/GenBank/DDBJ databases">
        <title>Raineya orbicola gen. nov., sp. nov. a slightly thermophilic bacterium of the phylum Bacteroidetes and the description of Raineyaceae fam. nov.</title>
        <authorList>
            <person name="Albuquerque L."/>
            <person name="Polonia A.R.M."/>
            <person name="Barroso C."/>
            <person name="Froufe H.J.C."/>
            <person name="Lage O."/>
            <person name="Lobo-Da-Cunha A."/>
            <person name="Egas C."/>
            <person name="Da Costa M.S."/>
        </authorList>
    </citation>
    <scope>NUCLEOTIDE SEQUENCE [LARGE SCALE GENOMIC DNA]</scope>
    <source>
        <strain evidence="4 5">SPSPC-11</strain>
    </source>
</reference>
<dbReference type="AlphaFoldDB" id="A0A2N3I9P3"/>
<dbReference type="InterPro" id="IPR020472">
    <property type="entry name" value="WD40_PAC1"/>
</dbReference>
<evidence type="ECO:0000313" key="4">
    <source>
        <dbReference type="EMBL" id="PKQ67041.1"/>
    </source>
</evidence>
<keyword evidence="1 3" id="KW-0853">WD repeat</keyword>
<comment type="caution">
    <text evidence="4">The sequence shown here is derived from an EMBL/GenBank/DDBJ whole genome shotgun (WGS) entry which is preliminary data.</text>
</comment>
<feature type="repeat" description="WD" evidence="3">
    <location>
        <begin position="221"/>
        <end position="262"/>
    </location>
</feature>
<dbReference type="PRINTS" id="PR00320">
    <property type="entry name" value="GPROTEINBRPT"/>
</dbReference>
<dbReference type="CDD" id="cd00200">
    <property type="entry name" value="WD40"/>
    <property type="match status" value="1"/>
</dbReference>
<feature type="repeat" description="WD" evidence="3">
    <location>
        <begin position="12"/>
        <end position="46"/>
    </location>
</feature>
<evidence type="ECO:0000256" key="1">
    <source>
        <dbReference type="ARBA" id="ARBA00022574"/>
    </source>
</evidence>
<dbReference type="Pfam" id="PF00400">
    <property type="entry name" value="WD40"/>
    <property type="match status" value="4"/>
</dbReference>
<keyword evidence="5" id="KW-1185">Reference proteome</keyword>
<dbReference type="Gene3D" id="2.130.10.10">
    <property type="entry name" value="YVTN repeat-like/Quinoprotein amine dehydrogenase"/>
    <property type="match status" value="2"/>
</dbReference>
<proteinExistence type="predicted"/>
<organism evidence="4 5">
    <name type="scientific">Raineya orbicola</name>
    <dbReference type="NCBI Taxonomy" id="2016530"/>
    <lineage>
        <taxon>Bacteria</taxon>
        <taxon>Pseudomonadati</taxon>
        <taxon>Bacteroidota</taxon>
        <taxon>Cytophagia</taxon>
        <taxon>Cytophagales</taxon>
        <taxon>Raineyaceae</taxon>
        <taxon>Raineya</taxon>
    </lineage>
</organism>
<dbReference type="SMART" id="SM00320">
    <property type="entry name" value="WD40"/>
    <property type="match status" value="6"/>
</dbReference>
<evidence type="ECO:0000256" key="2">
    <source>
        <dbReference type="ARBA" id="ARBA00022737"/>
    </source>
</evidence>
<dbReference type="InterPro" id="IPR015943">
    <property type="entry name" value="WD40/YVTN_repeat-like_dom_sf"/>
</dbReference>
<dbReference type="InterPro" id="IPR036322">
    <property type="entry name" value="WD40_repeat_dom_sf"/>
</dbReference>
<accession>A0A2N3I9P3</accession>
<sequence>MQRLNAQKINTLTGHRDCVYSLENGITNHHFFSAGGDGLIAIWDLQKPEIGKLVAQVPHSVYALCALPQFEALIIGQNMEGLHWIDLDKMQEKKTLKTTSNAIFDLKNYQNYLFTANADGSVQIIDLANWRIQHTFLNSMLSARSIAIHSENQHLAVGYSDYHIRIFDIKLKKLLHEWQAHKNSVFALTYSSCGKFLISGSRDAHLKVWSITENYELVKDIPAHLFAINHIANSPCGKYFATGSMDKSIKIWDSQNFQLLKVIDKARYAGHGTSINKLLWHTSTQWLLSGSDDRTINIWQIDDVN</sequence>
<dbReference type="PROSITE" id="PS50082">
    <property type="entry name" value="WD_REPEATS_2"/>
    <property type="match status" value="4"/>
</dbReference>
<evidence type="ECO:0000313" key="5">
    <source>
        <dbReference type="Proteomes" id="UP000233387"/>
    </source>
</evidence>
<name>A0A2N3I9P3_9BACT</name>
<gene>
    <name evidence="4" type="ORF">Rain11_2204</name>
</gene>
<protein>
    <submittedName>
        <fullName evidence="4">WD domain, G-beta repeat</fullName>
    </submittedName>
</protein>
<dbReference type="InterPro" id="IPR001680">
    <property type="entry name" value="WD40_rpt"/>
</dbReference>
<dbReference type="OrthoDB" id="933690at2"/>